<dbReference type="InterPro" id="IPR045912">
    <property type="entry name" value="FOXJ2/3-like"/>
</dbReference>
<dbReference type="OMA" id="PNDAGWQ"/>
<evidence type="ECO:0000313" key="9">
    <source>
        <dbReference type="EMBL" id="OBS18184.1"/>
    </source>
</evidence>
<keyword evidence="2" id="KW-0805">Transcription regulation</keyword>
<keyword evidence="10" id="KW-1185">Reference proteome</keyword>
<dbReference type="CDD" id="cd00059">
    <property type="entry name" value="FH_FOX"/>
    <property type="match status" value="1"/>
</dbReference>
<dbReference type="FunFam" id="1.10.10.10:FF:000260">
    <property type="entry name" value="Forkhead transcription factor (Sep1)"/>
    <property type="match status" value="1"/>
</dbReference>
<name>A0A1B8ACI6_FUSPO</name>
<feature type="region of interest" description="Disordered" evidence="7">
    <location>
        <begin position="211"/>
        <end position="234"/>
    </location>
</feature>
<evidence type="ECO:0000256" key="5">
    <source>
        <dbReference type="ARBA" id="ARBA00023242"/>
    </source>
</evidence>
<dbReference type="PANTHER" id="PTHR46078:SF2">
    <property type="entry name" value="FORK-HEAD DOMAIN-CONTAINING PROTEIN"/>
    <property type="match status" value="1"/>
</dbReference>
<reference evidence="9 10" key="1">
    <citation type="submission" date="2016-06" db="EMBL/GenBank/DDBJ databases">
        <title>Living apart together: crosstalk between the core and supernumerary genomes in a fungal plant pathogen.</title>
        <authorList>
            <person name="Vanheule A."/>
            <person name="Audenaert K."/>
            <person name="Warris S."/>
            <person name="Van De Geest H."/>
            <person name="Schijlen E."/>
            <person name="Hofte M."/>
            <person name="De Saeger S."/>
            <person name="Haesaert G."/>
            <person name="Waalwijk C."/>
            <person name="Van Der Lee T."/>
        </authorList>
    </citation>
    <scope>NUCLEOTIDE SEQUENCE [LARGE SCALE GENOMIC DNA]</scope>
    <source>
        <strain evidence="9 10">2516</strain>
    </source>
</reference>
<sequence>MYIPMSGPSRVSDHQHQHKHKHKHSIFASHRLLTSHCLASLHLGSTTFSEMTLLRGYNKQAATIRSKGGPVQAGSTFYSHCDLELHGPSIVSFPTFGSTFFFCSVSPRDCTHIELFALTTMGKHTRFPSSSGPLQIYQDENATPMTSHAPMPSVSKQARRPLTSSTSNLVFNPPTASHNVHSPYKQRPASASQIPLTTSQGNKLNMVPMAPPSRRGHSTDSLQKKPYLSNFKTGPQKHVLDMGWDFGKENVHPQIFPTPPAIDMSVESYYQKPNGKRALMEAAPIKDSRSTKKTKSEPMTATVETAADATVVPPHDSFPPIVDDGSKPALSYADLIAMAIFRSPNRKLTLSQIYNWISDNYSFYSPTDAGWQNSIRHNLSLQKAFMKVERPKDDPGKGHYWVIKPGYEAQYLNKKPTRKSASGPDSLHVISSRLEPSRPASASTQEPTLPPPVPVSHSVLPPLPTSQATMSMPVDLSSDATIPVSDNIGPEDVADKADLDVSLESYLYSPLPAAIHSSPPVSRHVDHRSNTPPPAARNPASSVSRSHRRKFASMDDSGYISSLESSAIRPSQKFMLTSEADRPRNKSRGRAEEEIARLRNSSPFSPSKTRYHSVMPPVSSSPLRPAYDKQMLPPITPMVKLNPPPRPPPSASPNTNLRIHRDRMRNLLQSPERKVGGNSEYTPYSPAFDLGTDVYQSVFGASILSDADFTISQDLAGFDGLDDATFAAMSSVDAGSPIKRTTKRARLDRTVSASVLGDITNSATKKPIASAPLLRPPEQSLQFDTPSKAFEGLSSPSKMFQESPIRNNQSPSKFANFLNVNLDSTDWASSALLGQLEFVPPSPGVSTDVSSFDIFKGFDKIGSTSQANKNNTSRNNKPGLPRSFSTQF</sequence>
<evidence type="ECO:0000256" key="1">
    <source>
        <dbReference type="ARBA" id="ARBA00004123"/>
    </source>
</evidence>
<feature type="region of interest" description="Disordered" evidence="7">
    <location>
        <begin position="571"/>
        <end position="625"/>
    </location>
</feature>
<dbReference type="STRING" id="36050.A0A1B8ACI6"/>
<comment type="caution">
    <text evidence="9">The sequence shown here is derived from an EMBL/GenBank/DDBJ whole genome shotgun (WGS) entry which is preliminary data.</text>
</comment>
<dbReference type="PROSITE" id="PS00658">
    <property type="entry name" value="FORK_HEAD_2"/>
    <property type="match status" value="1"/>
</dbReference>
<feature type="region of interest" description="Disordered" evidence="7">
    <location>
        <begin position="518"/>
        <end position="555"/>
    </location>
</feature>
<protein>
    <recommendedName>
        <fullName evidence="8">Fork-head domain-containing protein</fullName>
    </recommendedName>
</protein>
<dbReference type="Gene3D" id="1.10.10.10">
    <property type="entry name" value="Winged helix-like DNA-binding domain superfamily/Winged helix DNA-binding domain"/>
    <property type="match status" value="1"/>
</dbReference>
<keyword evidence="4" id="KW-0804">Transcription</keyword>
<dbReference type="PANTHER" id="PTHR46078">
    <property type="entry name" value="FORKHEAD BOX PROTEIN J2 FAMILY MEMBER"/>
    <property type="match status" value="1"/>
</dbReference>
<feature type="DNA-binding region" description="Fork-head" evidence="6">
    <location>
        <begin position="327"/>
        <end position="422"/>
    </location>
</feature>
<dbReference type="AlphaFoldDB" id="A0A1B8ACI6"/>
<feature type="compositionally biased region" description="Polar residues" evidence="7">
    <location>
        <begin position="862"/>
        <end position="876"/>
    </location>
</feature>
<dbReference type="GO" id="GO:0005634">
    <property type="term" value="C:nucleus"/>
    <property type="evidence" value="ECO:0007669"/>
    <property type="project" value="UniProtKB-SubCell"/>
</dbReference>
<dbReference type="Pfam" id="PF00250">
    <property type="entry name" value="Forkhead"/>
    <property type="match status" value="1"/>
</dbReference>
<feature type="compositionally biased region" description="Polar residues" evidence="7">
    <location>
        <begin position="599"/>
        <end position="608"/>
    </location>
</feature>
<feature type="compositionally biased region" description="Basic and acidic residues" evidence="7">
    <location>
        <begin position="579"/>
        <end position="597"/>
    </location>
</feature>
<dbReference type="GO" id="GO:0000978">
    <property type="term" value="F:RNA polymerase II cis-regulatory region sequence-specific DNA binding"/>
    <property type="evidence" value="ECO:0007669"/>
    <property type="project" value="UniProtKB-ARBA"/>
</dbReference>
<dbReference type="PRINTS" id="PR00053">
    <property type="entry name" value="FORKHEAD"/>
</dbReference>
<dbReference type="SUPFAM" id="SSF46785">
    <property type="entry name" value="Winged helix' DNA-binding domain"/>
    <property type="match status" value="1"/>
</dbReference>
<feature type="region of interest" description="Disordered" evidence="7">
    <location>
        <begin position="413"/>
        <end position="470"/>
    </location>
</feature>
<feature type="region of interest" description="Disordered" evidence="7">
    <location>
        <begin position="1"/>
        <end position="20"/>
    </location>
</feature>
<accession>A0A1B8ACI6</accession>
<dbReference type="InterPro" id="IPR036388">
    <property type="entry name" value="WH-like_DNA-bd_sf"/>
</dbReference>
<dbReference type="InterPro" id="IPR001766">
    <property type="entry name" value="Fork_head_dom"/>
</dbReference>
<organism evidence="9 10">
    <name type="scientific">Fusarium poae</name>
    <dbReference type="NCBI Taxonomy" id="36050"/>
    <lineage>
        <taxon>Eukaryota</taxon>
        <taxon>Fungi</taxon>
        <taxon>Dikarya</taxon>
        <taxon>Ascomycota</taxon>
        <taxon>Pezizomycotina</taxon>
        <taxon>Sordariomycetes</taxon>
        <taxon>Hypocreomycetidae</taxon>
        <taxon>Hypocreales</taxon>
        <taxon>Nectriaceae</taxon>
        <taxon>Fusarium</taxon>
    </lineage>
</organism>
<gene>
    <name evidence="9" type="ORF">FPOA_09911</name>
</gene>
<keyword evidence="5 6" id="KW-0539">Nucleus</keyword>
<evidence type="ECO:0000313" key="10">
    <source>
        <dbReference type="Proteomes" id="UP000091967"/>
    </source>
</evidence>
<dbReference type="InterPro" id="IPR030456">
    <property type="entry name" value="TF_fork_head_CS_2"/>
</dbReference>
<evidence type="ECO:0000256" key="6">
    <source>
        <dbReference type="PROSITE-ProRule" id="PRU00089"/>
    </source>
</evidence>
<dbReference type="EMBL" id="LYXU01000004">
    <property type="protein sequence ID" value="OBS18184.1"/>
    <property type="molecule type" value="Genomic_DNA"/>
</dbReference>
<evidence type="ECO:0000256" key="2">
    <source>
        <dbReference type="ARBA" id="ARBA00023015"/>
    </source>
</evidence>
<dbReference type="GO" id="GO:0001228">
    <property type="term" value="F:DNA-binding transcription activator activity, RNA polymerase II-specific"/>
    <property type="evidence" value="ECO:0007669"/>
    <property type="project" value="UniProtKB-ARBA"/>
</dbReference>
<evidence type="ECO:0000259" key="8">
    <source>
        <dbReference type="PROSITE" id="PS50039"/>
    </source>
</evidence>
<dbReference type="Proteomes" id="UP000091967">
    <property type="component" value="Unassembled WGS sequence"/>
</dbReference>
<dbReference type="PROSITE" id="PS50039">
    <property type="entry name" value="FORK_HEAD_3"/>
    <property type="match status" value="1"/>
</dbReference>
<feature type="region of interest" description="Disordered" evidence="7">
    <location>
        <begin position="861"/>
        <end position="888"/>
    </location>
</feature>
<feature type="domain" description="Fork-head" evidence="8">
    <location>
        <begin position="327"/>
        <end position="422"/>
    </location>
</feature>
<proteinExistence type="predicted"/>
<dbReference type="SMART" id="SM00339">
    <property type="entry name" value="FH"/>
    <property type="match status" value="1"/>
</dbReference>
<evidence type="ECO:0000256" key="3">
    <source>
        <dbReference type="ARBA" id="ARBA00023125"/>
    </source>
</evidence>
<evidence type="ECO:0000256" key="4">
    <source>
        <dbReference type="ARBA" id="ARBA00023163"/>
    </source>
</evidence>
<evidence type="ECO:0000256" key="7">
    <source>
        <dbReference type="SAM" id="MobiDB-lite"/>
    </source>
</evidence>
<keyword evidence="3 6" id="KW-0238">DNA-binding</keyword>
<comment type="subcellular location">
    <subcellularLocation>
        <location evidence="1 6">Nucleus</location>
    </subcellularLocation>
</comment>
<dbReference type="InterPro" id="IPR036390">
    <property type="entry name" value="WH_DNA-bd_sf"/>
</dbReference>